<comment type="subcellular location">
    <subcellularLocation>
        <location evidence="1">Membrane</location>
        <topology evidence="1">Single-pass membrane protein</topology>
    </subcellularLocation>
</comment>
<gene>
    <name evidence="7" type="ORF">OW729_11855</name>
</gene>
<dbReference type="SUPFAM" id="SSF54523">
    <property type="entry name" value="Pili subunits"/>
    <property type="match status" value="1"/>
</dbReference>
<keyword evidence="3 6" id="KW-0812">Transmembrane</keyword>
<accession>A0ABT4DDL3</accession>
<dbReference type="PROSITE" id="PS00409">
    <property type="entry name" value="PROKAR_NTER_METHYL"/>
    <property type="match status" value="1"/>
</dbReference>
<keyword evidence="4 6" id="KW-1133">Transmembrane helix</keyword>
<dbReference type="PANTHER" id="PTHR30093:SF44">
    <property type="entry name" value="TYPE II SECRETION SYSTEM CORE PROTEIN G"/>
    <property type="match status" value="1"/>
</dbReference>
<protein>
    <submittedName>
        <fullName evidence="7">Type II secretion system protein</fullName>
    </submittedName>
</protein>
<evidence type="ECO:0000256" key="4">
    <source>
        <dbReference type="ARBA" id="ARBA00022989"/>
    </source>
</evidence>
<organism evidence="7 8">
    <name type="scientific">Clostridium brassicae</name>
    <dbReference type="NCBI Taxonomy" id="2999072"/>
    <lineage>
        <taxon>Bacteria</taxon>
        <taxon>Bacillati</taxon>
        <taxon>Bacillota</taxon>
        <taxon>Clostridia</taxon>
        <taxon>Eubacteriales</taxon>
        <taxon>Clostridiaceae</taxon>
        <taxon>Clostridium</taxon>
    </lineage>
</organism>
<name>A0ABT4DDL3_9CLOT</name>
<keyword evidence="2" id="KW-0488">Methylation</keyword>
<dbReference type="NCBIfam" id="TIGR02532">
    <property type="entry name" value="IV_pilin_GFxxxE"/>
    <property type="match status" value="1"/>
</dbReference>
<comment type="caution">
    <text evidence="7">The sequence shown here is derived from an EMBL/GenBank/DDBJ whole genome shotgun (WGS) entry which is preliminary data.</text>
</comment>
<proteinExistence type="predicted"/>
<keyword evidence="8" id="KW-1185">Reference proteome</keyword>
<feature type="transmembrane region" description="Helical" evidence="6">
    <location>
        <begin position="12"/>
        <end position="34"/>
    </location>
</feature>
<evidence type="ECO:0000313" key="8">
    <source>
        <dbReference type="Proteomes" id="UP001144612"/>
    </source>
</evidence>
<dbReference type="Pfam" id="PF07963">
    <property type="entry name" value="N_methyl"/>
    <property type="match status" value="1"/>
</dbReference>
<evidence type="ECO:0000256" key="3">
    <source>
        <dbReference type="ARBA" id="ARBA00022692"/>
    </source>
</evidence>
<dbReference type="InterPro" id="IPR045584">
    <property type="entry name" value="Pilin-like"/>
</dbReference>
<sequence>MRESRRISKKKKGFTLIELIIVIAILGILAFIVVPNFKGHKDDAKDSADQTNGKIIADAAAMAITKDTIEFKDKKYVGTKGENIQYTPEEKNGPGPKVAEATEITEQLDSVPKANTSDGDFYIKIDENGKIIVSVNEKKGSLEYKQVYPKQETNP</sequence>
<dbReference type="Proteomes" id="UP001144612">
    <property type="component" value="Unassembled WGS sequence"/>
</dbReference>
<evidence type="ECO:0000256" key="5">
    <source>
        <dbReference type="ARBA" id="ARBA00023136"/>
    </source>
</evidence>
<dbReference type="Gene3D" id="3.30.700.10">
    <property type="entry name" value="Glycoprotein, Type 4 Pilin"/>
    <property type="match status" value="1"/>
</dbReference>
<reference evidence="7" key="1">
    <citation type="submission" date="2022-12" db="EMBL/GenBank/DDBJ databases">
        <title>Clostridium sp. nov., isolated from industrial wastewater.</title>
        <authorList>
            <person name="Jiayan W."/>
        </authorList>
    </citation>
    <scope>NUCLEOTIDE SEQUENCE</scope>
    <source>
        <strain evidence="7">ZC22-4</strain>
    </source>
</reference>
<dbReference type="EMBL" id="JAPQFJ010000012">
    <property type="protein sequence ID" value="MCY6959301.1"/>
    <property type="molecule type" value="Genomic_DNA"/>
</dbReference>
<evidence type="ECO:0000256" key="1">
    <source>
        <dbReference type="ARBA" id="ARBA00004167"/>
    </source>
</evidence>
<evidence type="ECO:0000256" key="6">
    <source>
        <dbReference type="SAM" id="Phobius"/>
    </source>
</evidence>
<evidence type="ECO:0000256" key="2">
    <source>
        <dbReference type="ARBA" id="ARBA00022481"/>
    </source>
</evidence>
<dbReference type="InterPro" id="IPR012902">
    <property type="entry name" value="N_methyl_site"/>
</dbReference>
<evidence type="ECO:0000313" key="7">
    <source>
        <dbReference type="EMBL" id="MCY6959301.1"/>
    </source>
</evidence>
<keyword evidence="5 6" id="KW-0472">Membrane</keyword>
<dbReference type="PANTHER" id="PTHR30093">
    <property type="entry name" value="GENERAL SECRETION PATHWAY PROTEIN G"/>
    <property type="match status" value="1"/>
</dbReference>
<dbReference type="RefSeq" id="WP_268061729.1">
    <property type="nucleotide sequence ID" value="NZ_JAPQFJ010000012.1"/>
</dbReference>